<evidence type="ECO:0000313" key="3">
    <source>
        <dbReference type="Proteomes" id="UP000198211"/>
    </source>
</evidence>
<name>A0A225UKT1_9STRA</name>
<keyword evidence="1" id="KW-0732">Signal</keyword>
<keyword evidence="3" id="KW-1185">Reference proteome</keyword>
<dbReference type="AlphaFoldDB" id="A0A225UKT1"/>
<proteinExistence type="predicted"/>
<dbReference type="Proteomes" id="UP000198211">
    <property type="component" value="Unassembled WGS sequence"/>
</dbReference>
<protein>
    <submittedName>
        <fullName evidence="2">RxLR effector protein</fullName>
    </submittedName>
</protein>
<evidence type="ECO:0000256" key="1">
    <source>
        <dbReference type="SAM" id="SignalP"/>
    </source>
</evidence>
<evidence type="ECO:0000313" key="2">
    <source>
        <dbReference type="EMBL" id="OWY93724.1"/>
    </source>
</evidence>
<gene>
    <name evidence="2" type="ORF">PHMEG_00036778</name>
</gene>
<accession>A0A225UKT1</accession>
<feature type="chain" id="PRO_5013098736" evidence="1">
    <location>
        <begin position="18"/>
        <end position="83"/>
    </location>
</feature>
<organism evidence="2 3">
    <name type="scientific">Phytophthora megakarya</name>
    <dbReference type="NCBI Taxonomy" id="4795"/>
    <lineage>
        <taxon>Eukaryota</taxon>
        <taxon>Sar</taxon>
        <taxon>Stramenopiles</taxon>
        <taxon>Oomycota</taxon>
        <taxon>Peronosporomycetes</taxon>
        <taxon>Peronosporales</taxon>
        <taxon>Peronosporaceae</taxon>
        <taxon>Phytophthora</taxon>
    </lineage>
</organism>
<reference evidence="3" key="1">
    <citation type="submission" date="2017-03" db="EMBL/GenBank/DDBJ databases">
        <title>Phytopthora megakarya and P. palmivora, two closely related causual agents of cacao black pod achieved similar genome size and gene model numbers by different mechanisms.</title>
        <authorList>
            <person name="Ali S."/>
            <person name="Shao J."/>
            <person name="Larry D.J."/>
            <person name="Kronmiller B."/>
            <person name="Shen D."/>
            <person name="Strem M.D."/>
            <person name="Melnick R.L."/>
            <person name="Guiltinan M.J."/>
            <person name="Tyler B.M."/>
            <person name="Meinhardt L.W."/>
            <person name="Bailey B.A."/>
        </authorList>
    </citation>
    <scope>NUCLEOTIDE SEQUENCE [LARGE SCALE GENOMIC DNA]</scope>
    <source>
        <strain evidence="3">zdho120</strain>
    </source>
</reference>
<sequence length="83" mass="9015">MCIGLILLFLVTTLINSDVVSGPAFQLQHTQDVIQFGETGEAVFHKGRSLRAQVQTNEGFNQDNEERLAVAGLDNKLSSGVKV</sequence>
<feature type="signal peptide" evidence="1">
    <location>
        <begin position="1"/>
        <end position="17"/>
    </location>
</feature>
<dbReference type="EMBL" id="NBNE01015568">
    <property type="protein sequence ID" value="OWY93724.1"/>
    <property type="molecule type" value="Genomic_DNA"/>
</dbReference>
<comment type="caution">
    <text evidence="2">The sequence shown here is derived from an EMBL/GenBank/DDBJ whole genome shotgun (WGS) entry which is preliminary data.</text>
</comment>